<sequence>MMSLGKTSLIRSLTGSTKLTASPRVFATLDITHHRTRLSTGLTGSETDENNGHGSKSGIPGIQLLLLDTIGFMVDLPTSLIAAFRATLDECLNTDLILHLVDISEPGWERRVAHVNGELSQAGIDVTSPADHITSIHSGGATEGASPDFRDAPPVIRIGNKVDQGIKYVDDANRHLLDVLVSTKDGTGIQELSKRIELELMKRLGWFRRTVGLDQGSPALKWLYANAMVTDIIVSPDNAQRLHVTVVFTPASWKQFLYAFHSGHRTH</sequence>
<name>A0A4E0RC97_FASHE</name>
<comment type="caution">
    <text evidence="2">The sequence shown here is derived from an EMBL/GenBank/DDBJ whole genome shotgun (WGS) entry which is preliminary data.</text>
</comment>
<dbReference type="PANTHER" id="PTHR10229:SF0">
    <property type="entry name" value="GTP-BINDING PROTEIN 6-RELATED"/>
    <property type="match status" value="1"/>
</dbReference>
<dbReference type="Pfam" id="PF01926">
    <property type="entry name" value="MMR_HSR1"/>
    <property type="match status" value="1"/>
</dbReference>
<accession>A0A4E0RC97</accession>
<dbReference type="InterPro" id="IPR006073">
    <property type="entry name" value="GTP-bd"/>
</dbReference>
<dbReference type="Proteomes" id="UP000230066">
    <property type="component" value="Unassembled WGS sequence"/>
</dbReference>
<gene>
    <name evidence="2" type="ORF">D915_009755</name>
</gene>
<dbReference type="InterPro" id="IPR027417">
    <property type="entry name" value="P-loop_NTPase"/>
</dbReference>
<proteinExistence type="predicted"/>
<reference evidence="2" key="1">
    <citation type="submission" date="2019-03" db="EMBL/GenBank/DDBJ databases">
        <title>Improved annotation for the trematode Fasciola hepatica.</title>
        <authorList>
            <person name="Choi Y.-J."/>
            <person name="Martin J."/>
            <person name="Mitreva M."/>
        </authorList>
    </citation>
    <scope>NUCLEOTIDE SEQUENCE [LARGE SCALE GENOMIC DNA]</scope>
</reference>
<dbReference type="GO" id="GO:0005737">
    <property type="term" value="C:cytoplasm"/>
    <property type="evidence" value="ECO:0007669"/>
    <property type="project" value="TreeGrafter"/>
</dbReference>
<protein>
    <submittedName>
        <fullName evidence="2">GTP binding protein hflx</fullName>
    </submittedName>
</protein>
<organism evidence="2 3">
    <name type="scientific">Fasciola hepatica</name>
    <name type="common">Liver fluke</name>
    <dbReference type="NCBI Taxonomy" id="6192"/>
    <lineage>
        <taxon>Eukaryota</taxon>
        <taxon>Metazoa</taxon>
        <taxon>Spiralia</taxon>
        <taxon>Lophotrochozoa</taxon>
        <taxon>Platyhelminthes</taxon>
        <taxon>Trematoda</taxon>
        <taxon>Digenea</taxon>
        <taxon>Plagiorchiida</taxon>
        <taxon>Echinostomata</taxon>
        <taxon>Echinostomatoidea</taxon>
        <taxon>Fasciolidae</taxon>
        <taxon>Fasciola</taxon>
    </lineage>
</organism>
<dbReference type="GO" id="GO:0043022">
    <property type="term" value="F:ribosome binding"/>
    <property type="evidence" value="ECO:0007669"/>
    <property type="project" value="TreeGrafter"/>
</dbReference>
<dbReference type="AlphaFoldDB" id="A0A4E0RC97"/>
<keyword evidence="3" id="KW-1185">Reference proteome</keyword>
<evidence type="ECO:0000313" key="2">
    <source>
        <dbReference type="EMBL" id="THD19488.1"/>
    </source>
</evidence>
<dbReference type="SUPFAM" id="SSF52540">
    <property type="entry name" value="P-loop containing nucleoside triphosphate hydrolases"/>
    <property type="match status" value="1"/>
</dbReference>
<evidence type="ECO:0000259" key="1">
    <source>
        <dbReference type="Pfam" id="PF01926"/>
    </source>
</evidence>
<dbReference type="PANTHER" id="PTHR10229">
    <property type="entry name" value="GTP-BINDING PROTEIN HFLX"/>
    <property type="match status" value="1"/>
</dbReference>
<evidence type="ECO:0000313" key="3">
    <source>
        <dbReference type="Proteomes" id="UP000230066"/>
    </source>
</evidence>
<dbReference type="InterPro" id="IPR016496">
    <property type="entry name" value="GTPase_HflX"/>
</dbReference>
<dbReference type="Gene3D" id="3.40.50.300">
    <property type="entry name" value="P-loop containing nucleotide triphosphate hydrolases"/>
    <property type="match status" value="1"/>
</dbReference>
<dbReference type="EMBL" id="JXXN02006286">
    <property type="protein sequence ID" value="THD19488.1"/>
    <property type="molecule type" value="Genomic_DNA"/>
</dbReference>
<dbReference type="GO" id="GO:0005525">
    <property type="term" value="F:GTP binding"/>
    <property type="evidence" value="ECO:0007669"/>
    <property type="project" value="InterPro"/>
</dbReference>
<feature type="domain" description="G" evidence="1">
    <location>
        <begin position="4"/>
        <end position="112"/>
    </location>
</feature>